<dbReference type="Gene3D" id="3.40.50.300">
    <property type="entry name" value="P-loop containing nucleotide triphosphate hydrolases"/>
    <property type="match status" value="1"/>
</dbReference>
<dbReference type="SUPFAM" id="SSF52540">
    <property type="entry name" value="P-loop containing nucleoside triphosphate hydrolases"/>
    <property type="match status" value="1"/>
</dbReference>
<gene>
    <name evidence="1" type="ORF">A3G56_03100</name>
</gene>
<evidence type="ECO:0008006" key="3">
    <source>
        <dbReference type="Google" id="ProtNLM"/>
    </source>
</evidence>
<evidence type="ECO:0000313" key="1">
    <source>
        <dbReference type="EMBL" id="OGF18723.1"/>
    </source>
</evidence>
<reference evidence="1 2" key="1">
    <citation type="journal article" date="2016" name="Nat. Commun.">
        <title>Thousands of microbial genomes shed light on interconnected biogeochemical processes in an aquifer system.</title>
        <authorList>
            <person name="Anantharaman K."/>
            <person name="Brown C.T."/>
            <person name="Hug L.A."/>
            <person name="Sharon I."/>
            <person name="Castelle C.J."/>
            <person name="Probst A.J."/>
            <person name="Thomas B.C."/>
            <person name="Singh A."/>
            <person name="Wilkins M.J."/>
            <person name="Karaoz U."/>
            <person name="Brodie E.L."/>
            <person name="Williams K.H."/>
            <person name="Hubbard S.S."/>
            <person name="Banfield J.F."/>
        </authorList>
    </citation>
    <scope>NUCLEOTIDE SEQUENCE [LARGE SCALE GENOMIC DNA]</scope>
</reference>
<name>A0A1F5RWX1_9BACT</name>
<evidence type="ECO:0000313" key="2">
    <source>
        <dbReference type="Proteomes" id="UP000178682"/>
    </source>
</evidence>
<protein>
    <recommendedName>
        <fullName evidence="3">Dephospho-CoA kinase</fullName>
    </recommendedName>
</protein>
<dbReference type="InterPro" id="IPR027417">
    <property type="entry name" value="P-loop_NTPase"/>
</dbReference>
<proteinExistence type="predicted"/>
<dbReference type="EMBL" id="MFFX01000041">
    <property type="protein sequence ID" value="OGF18723.1"/>
    <property type="molecule type" value="Genomic_DNA"/>
</dbReference>
<dbReference type="PANTHER" id="PTHR41930:SF1">
    <property type="entry name" value="DEPHOSPHO-COA KINASE"/>
    <property type="match status" value="1"/>
</dbReference>
<dbReference type="Proteomes" id="UP000178682">
    <property type="component" value="Unassembled WGS sequence"/>
</dbReference>
<dbReference type="Pfam" id="PF13238">
    <property type="entry name" value="AAA_18"/>
    <property type="match status" value="1"/>
</dbReference>
<sequence>MSKLILAVVGLPGSGKTEVINYLMQKLSCPKVYFGDIVMDELKNQGLEVNEVNERKIRESLRETYGMAAMAIKSLPKIKDALVTNNHLLVESLYSWEEYLILQEEFGDDFKTLAVYASPATRYARLHQRPVRPLTEAEARSRDYSQIINLRQAGPISIADYTVINEGTMEELYVQVDKLATKLNLKSLPQVV</sequence>
<dbReference type="PANTHER" id="PTHR41930">
    <property type="entry name" value="UPF0200 PROTEIN MJ1399"/>
    <property type="match status" value="1"/>
</dbReference>
<dbReference type="AlphaFoldDB" id="A0A1F5RWX1"/>
<organism evidence="1 2">
    <name type="scientific">Candidatus Falkowbacteria bacterium RIFCSPLOWO2_12_FULL_45_10</name>
    <dbReference type="NCBI Taxonomy" id="1797990"/>
    <lineage>
        <taxon>Bacteria</taxon>
        <taxon>Candidatus Falkowiibacteriota</taxon>
    </lineage>
</organism>
<comment type="caution">
    <text evidence="1">The sequence shown here is derived from an EMBL/GenBank/DDBJ whole genome shotgun (WGS) entry which is preliminary data.</text>
</comment>
<accession>A0A1F5RWX1</accession>